<comment type="cofactor">
    <cofactor evidence="1">
        <name>FMN</name>
        <dbReference type="ChEBI" id="CHEBI:58210"/>
    </cofactor>
</comment>
<dbReference type="PANTHER" id="PTHR43567:SF1">
    <property type="entry name" value="FLAVOREDOXIN"/>
    <property type="match status" value="1"/>
</dbReference>
<evidence type="ECO:0000313" key="6">
    <source>
        <dbReference type="Proteomes" id="UP000646911"/>
    </source>
</evidence>
<comment type="caution">
    <text evidence="5">The sequence shown here is derived from an EMBL/GenBank/DDBJ whole genome shotgun (WGS) entry which is preliminary data.</text>
</comment>
<reference evidence="5 6" key="1">
    <citation type="submission" date="2020-08" db="EMBL/GenBank/DDBJ databases">
        <title>Novel species isolated from subtropical streams in China.</title>
        <authorList>
            <person name="Lu H."/>
        </authorList>
    </citation>
    <scope>NUCLEOTIDE SEQUENCE [LARGE SCALE GENOMIC DNA]</scope>
    <source>
        <strain evidence="5 6">NL8W</strain>
    </source>
</reference>
<dbReference type="Gene3D" id="2.30.110.10">
    <property type="entry name" value="Electron Transport, Fmn-binding Protein, Chain A"/>
    <property type="match status" value="1"/>
</dbReference>
<feature type="domain" description="Flavin reductase like" evidence="4">
    <location>
        <begin position="13"/>
        <end position="184"/>
    </location>
</feature>
<dbReference type="Proteomes" id="UP000646911">
    <property type="component" value="Unassembled WGS sequence"/>
</dbReference>
<comment type="similarity">
    <text evidence="3">Belongs to the flavoredoxin family.</text>
</comment>
<protein>
    <submittedName>
        <fullName evidence="5">Flavin reductase family protein</fullName>
    </submittedName>
</protein>
<evidence type="ECO:0000313" key="5">
    <source>
        <dbReference type="EMBL" id="MBC3909301.1"/>
    </source>
</evidence>
<proteinExistence type="inferred from homology"/>
<sequence length="221" mass="24534">MHKTIEPAIHYWGTPVVLISTLNEDDSSNLAPISSAWWIGWSCMLGLDASSQTSINLMRERECVLNLASADLVPAVNRLALLTGAADVPKHKRFLGYQHEANKFAVAGLTPEASLDVKPPRAKECLVQLEARVEDIKSFGSKDPRMAIPTIAVELRIVKTHVDESILQAPDSHRIDTEAWSPLLMTFRKLYGNPQHLAESRLANGPEEFYAPWKFANPKIA</sequence>
<dbReference type="RefSeq" id="WP_186954828.1">
    <property type="nucleotide sequence ID" value="NZ_JACOFX010000009.1"/>
</dbReference>
<evidence type="ECO:0000256" key="2">
    <source>
        <dbReference type="ARBA" id="ARBA00022630"/>
    </source>
</evidence>
<dbReference type="InterPro" id="IPR002563">
    <property type="entry name" value="Flavin_Rdtase-like_dom"/>
</dbReference>
<dbReference type="InterPro" id="IPR012349">
    <property type="entry name" value="Split_barrel_FMN-bd"/>
</dbReference>
<name>A0ABR6ZD86_9BURK</name>
<dbReference type="EMBL" id="JACOFX010000009">
    <property type="protein sequence ID" value="MBC3909301.1"/>
    <property type="molecule type" value="Genomic_DNA"/>
</dbReference>
<keyword evidence="2" id="KW-0285">Flavoprotein</keyword>
<gene>
    <name evidence="5" type="ORF">H8L47_17220</name>
</gene>
<evidence type="ECO:0000259" key="4">
    <source>
        <dbReference type="Pfam" id="PF01613"/>
    </source>
</evidence>
<dbReference type="SUPFAM" id="SSF50475">
    <property type="entry name" value="FMN-binding split barrel"/>
    <property type="match status" value="1"/>
</dbReference>
<evidence type="ECO:0000256" key="1">
    <source>
        <dbReference type="ARBA" id="ARBA00001917"/>
    </source>
</evidence>
<accession>A0ABR6ZD86</accession>
<organism evidence="5 6">
    <name type="scientific">Undibacterium umbellatum</name>
    <dbReference type="NCBI Taxonomy" id="2762300"/>
    <lineage>
        <taxon>Bacteria</taxon>
        <taxon>Pseudomonadati</taxon>
        <taxon>Pseudomonadota</taxon>
        <taxon>Betaproteobacteria</taxon>
        <taxon>Burkholderiales</taxon>
        <taxon>Oxalobacteraceae</taxon>
        <taxon>Undibacterium</taxon>
    </lineage>
</organism>
<dbReference type="Pfam" id="PF01613">
    <property type="entry name" value="Flavin_Reduct"/>
    <property type="match status" value="1"/>
</dbReference>
<dbReference type="InterPro" id="IPR052174">
    <property type="entry name" value="Flavoredoxin"/>
</dbReference>
<evidence type="ECO:0000256" key="3">
    <source>
        <dbReference type="ARBA" id="ARBA00038054"/>
    </source>
</evidence>
<keyword evidence="6" id="KW-1185">Reference proteome</keyword>
<dbReference type="PANTHER" id="PTHR43567">
    <property type="entry name" value="FLAVOREDOXIN-RELATED-RELATED"/>
    <property type="match status" value="1"/>
</dbReference>